<dbReference type="SMR" id="A0A8T3B3Y4"/>
<keyword evidence="7" id="KW-0175">Coiled coil</keyword>
<dbReference type="EMBL" id="JAGYWB010000012">
    <property type="protein sequence ID" value="KAI0501205.1"/>
    <property type="molecule type" value="Genomic_DNA"/>
</dbReference>
<dbReference type="GO" id="GO:0005524">
    <property type="term" value="F:ATP binding"/>
    <property type="evidence" value="ECO:0007669"/>
    <property type="project" value="UniProtKB-KW"/>
</dbReference>
<dbReference type="Pfam" id="PF23598">
    <property type="entry name" value="LRR_14"/>
    <property type="match status" value="1"/>
</dbReference>
<evidence type="ECO:0000256" key="4">
    <source>
        <dbReference type="ARBA" id="ARBA00022741"/>
    </source>
</evidence>
<keyword evidence="2" id="KW-0433">Leucine-rich repeat</keyword>
<evidence type="ECO:0000259" key="11">
    <source>
        <dbReference type="Pfam" id="PF23598"/>
    </source>
</evidence>
<feature type="domain" description="Disease resistance protein winged helix" evidence="10">
    <location>
        <begin position="449"/>
        <end position="517"/>
    </location>
</feature>
<dbReference type="Gene3D" id="3.40.50.300">
    <property type="entry name" value="P-loop containing nucleotide triphosphate hydrolases"/>
    <property type="match status" value="2"/>
</dbReference>
<evidence type="ECO:0000313" key="14">
    <source>
        <dbReference type="Proteomes" id="UP000829196"/>
    </source>
</evidence>
<keyword evidence="14" id="KW-1185">Reference proteome</keyword>
<evidence type="ECO:0000259" key="9">
    <source>
        <dbReference type="Pfam" id="PF18052"/>
    </source>
</evidence>
<sequence>MVTPINLLVSKVLETLFNMAKEELAMQLRLVDDVKKLQNTLQRLQCYLQDSEKKIIEDDSTKRWLNQINHAMYDIEDLLEEYGALKGNNSESMRNKEDKSSSSSSTKVRCCFPVKCSCFKKVASNHRIGVELRRLNKQLNDEIKGQIPELSLMINFAPTGPVESQIRSNNRTTAVVVRSDIVGNKIQDDARRLIELLTKEDDRDNPLVYAIVGMGGIGKTTLAKLVFDDHIIASRFQVNVWVSVSQNYNETDILRNIITSAGGDGEHCHNFDSLSKKVIDIVKDKRVFIVLDDVWETKRLWNDMLRILLKRGVAEGSRVLVTTRNEEVAAQMMAIHSQRVQPLPLEDGWSLLCKSAFPAWQQQEAKDDKWNLKDIGIELVKKCDGLPLAINAIGGMLSARTKTRESWEYVLNDSTWEVKGLPKEIHSVLYVSYQDLPTNIKRCFLYCSLFPKGRYFKIMNAKNLWIQEGLINNEKKKSSHDVAERYFRILVQRNLVILDRVYIEAAYFKMHDLVYSLSQFLTRNENLVATEEKEFLNSEFDGKIKKLRRLSFIGGHNETTNIQKKCLQEQVSLRTLLIFNKTIGNIDNDLFNHLRHLRTLWLQGTKVTELPASLGSLKLLRYLNLSQTPIKELPITIHNLNALRILDVSECKNLSNLPSCIMKLHHLCSLTTKGSALDHLPPGVGNLNKLQLLELIVPLDKDIARESSTVKELETLTELRRLNLYKLERVLDSSQAKSASLKDKPHLKELALSCSERDSNEVSTDDSDRIEEVFEDLRPPVQLKILKISNYFGCKLPSWLGSRLFNIRFLKITGCSNCKKLDGLGLLPFLEAFYIEGASSIKSIGPEFYTNNNIENGANQNSVLFRSMKLLSFENMDSWEEWSSLGKDIRVMPCLEVLQIYACPKLKSIPEQVLFHAASYLKRIRICKAPQLLLKKLHYLRFLEIIEIGNIPYLEKISGVPALRRLKIEDCPGINLVELTHTMQNIDWKDFNADSLPMWFDGNIKVTYMQISCKEELVRKICVNDAHEWSKIQQFDNITVLDENERLRLTHPEMPNSFTKYDGQVKWVDVSAHPSNQRGQTIEMESAVESLVSKVLGTLFNMAKDELAMLLRLEDDVKTLQVTLGRIQSYLQDFEKKNIKEVAMKQWLYQINQDIYDIEDLLEEYVALKDNNSESTSNEEDKSSSSSSTKVRCCFPVKCSCFKKVASNHRIGVELQRLNKQLNDDIKGQIPELSLLPNFEPTGPVESQITSIPAVVSSDIVGNRIQEDARHLIELLTKVDDRDNPLVYAIVGMRGIGKTTLAKLVLNDHIIVSRFQVKVWVSVSQNYNENDILRNIIASAAGDGERYHKFDSLSKKVIDVVKDRRVFMVLDDVWETKRVCNDTLRILLKREVAEGSRVLVTTTNEEVAHKMKAVHFQKVQKLPLEDGWSLLCKSAFHASEQQQAKDDEWNLKDIGIELVNKCDGLPLAINAIGGMLSSQSKTRESWEFILKSSSWEVKGLPDEINSALYISYQDLPMDIKRCFLYCSLFPKGRYFKIMNAKNLWIQEGLINDEKNISSHDVAESYFKILVQRNLVILDRIYMEATYFKMHDLFYSLSQFLTQNENLVAIEEKEILNYGCNGKMKKLRRLSFMGNADKATDIRCKSLQEHVSLRTLLIFNRTFGNIDNSLFNHLRYLRTLWLQGTKVTELPESLGSLKLLRYLNLSQTPIKELPITIQNLNALRILDVSECENLRNLPSCIMKLHHLCSLTTKGSALDHLPHGVGNLNKLQLLEFIVPPDQDTALNHQLRLDLFKLERVLDRSEAKRAALKDKQHLIELELSCSERDSNEEVCREDLDRIEEVFEDLRPPIKLKFLKITNYFGRKLPSWLGSPLLNFPPITVRVLKIIRCSNCKQLDGLGLLPFLEELYIDGASSIKSIGPEFYTNNNGNNIENGAYPKSFFPRMKLLSFENMDSWEEWSNLGEQILLMPRLEFLQIYACPKLKSFPFLSDVANSLKRIRICKATKLLLKEVQNLPHLEIIDIGNIPYLERISGLPALQGLKIEDCPRINLVELTRTLQGIDWKDFSADSLPRWFSAQNIEASYVRISCKEELMRKICFNEGNGVHEWSKIQHFDNITIWDENECLRLTYTKTPCRFTQHFGQLKMKDFLDTFRMQTNNPQTEGENGNESFSGNFESWLISLNNSLCNFESCGEVKPPLIPVLYGRSSHTVGENENESCSHAVSDSSLSSPLWSVFLFVLLVLITITWET</sequence>
<dbReference type="PANTHER" id="PTHR36766:SF70">
    <property type="entry name" value="DISEASE RESISTANCE PROTEIN RGA4"/>
    <property type="match status" value="1"/>
</dbReference>
<evidence type="ECO:0000256" key="6">
    <source>
        <dbReference type="ARBA" id="ARBA00022840"/>
    </source>
</evidence>
<feature type="domain" description="Disease resistance R13L4/SHOC-2-like LRR" evidence="11">
    <location>
        <begin position="613"/>
        <end position="841"/>
    </location>
</feature>
<dbReference type="FunFam" id="1.10.10.10:FF:000322">
    <property type="entry name" value="Probable disease resistance protein At1g63360"/>
    <property type="match status" value="2"/>
</dbReference>
<dbReference type="InterPro" id="IPR032675">
    <property type="entry name" value="LRR_dom_sf"/>
</dbReference>
<comment type="caution">
    <text evidence="13">The sequence shown here is derived from an EMBL/GenBank/DDBJ whole genome shotgun (WGS) entry which is preliminary data.</text>
</comment>
<dbReference type="SMART" id="SM00369">
    <property type="entry name" value="LRR_TYP"/>
    <property type="match status" value="4"/>
</dbReference>
<evidence type="ECO:0000259" key="8">
    <source>
        <dbReference type="Pfam" id="PF00931"/>
    </source>
</evidence>
<feature type="domain" description="R13L1/DRL21-like LRR repeat region" evidence="12">
    <location>
        <begin position="1787"/>
        <end position="1910"/>
    </location>
</feature>
<dbReference type="Gene3D" id="1.20.5.4130">
    <property type="match status" value="2"/>
</dbReference>
<dbReference type="InterPro" id="IPR002182">
    <property type="entry name" value="NB-ARC"/>
</dbReference>
<dbReference type="GO" id="GO:0042742">
    <property type="term" value="P:defense response to bacterium"/>
    <property type="evidence" value="ECO:0007669"/>
    <property type="project" value="UniProtKB-ARBA"/>
</dbReference>
<dbReference type="PANTHER" id="PTHR36766">
    <property type="entry name" value="PLANT BROAD-SPECTRUM MILDEW RESISTANCE PROTEIN RPW8"/>
    <property type="match status" value="1"/>
</dbReference>
<evidence type="ECO:0000256" key="5">
    <source>
        <dbReference type="ARBA" id="ARBA00022821"/>
    </source>
</evidence>
<organism evidence="13 14">
    <name type="scientific">Dendrobium nobile</name>
    <name type="common">Orchid</name>
    <dbReference type="NCBI Taxonomy" id="94219"/>
    <lineage>
        <taxon>Eukaryota</taxon>
        <taxon>Viridiplantae</taxon>
        <taxon>Streptophyta</taxon>
        <taxon>Embryophyta</taxon>
        <taxon>Tracheophyta</taxon>
        <taxon>Spermatophyta</taxon>
        <taxon>Magnoliopsida</taxon>
        <taxon>Liliopsida</taxon>
        <taxon>Asparagales</taxon>
        <taxon>Orchidaceae</taxon>
        <taxon>Epidendroideae</taxon>
        <taxon>Malaxideae</taxon>
        <taxon>Dendrobiinae</taxon>
        <taxon>Dendrobium</taxon>
    </lineage>
</organism>
<name>A0A8T3B3Y4_DENNO</name>
<dbReference type="Proteomes" id="UP000829196">
    <property type="component" value="Unassembled WGS sequence"/>
</dbReference>
<dbReference type="SUPFAM" id="SSF52058">
    <property type="entry name" value="L domain-like"/>
    <property type="match status" value="2"/>
</dbReference>
<feature type="coiled-coil region" evidence="7">
    <location>
        <begin position="1785"/>
        <end position="1812"/>
    </location>
</feature>
<dbReference type="Pfam" id="PF23559">
    <property type="entry name" value="WHD_DRP"/>
    <property type="match status" value="2"/>
</dbReference>
<dbReference type="InterPro" id="IPR003591">
    <property type="entry name" value="Leu-rich_rpt_typical-subtyp"/>
</dbReference>
<evidence type="ECO:0000256" key="2">
    <source>
        <dbReference type="ARBA" id="ARBA00022614"/>
    </source>
</evidence>
<dbReference type="InterPro" id="IPR056789">
    <property type="entry name" value="LRR_R13L1-DRL21"/>
</dbReference>
<dbReference type="InterPro" id="IPR058922">
    <property type="entry name" value="WHD_DRP"/>
</dbReference>
<dbReference type="InterPro" id="IPR027417">
    <property type="entry name" value="P-loop_NTPase"/>
</dbReference>
<protein>
    <submittedName>
        <fullName evidence="13">Uncharacterized protein</fullName>
    </submittedName>
</protein>
<feature type="domain" description="Disease resistance N-terminal" evidence="9">
    <location>
        <begin position="9"/>
        <end position="90"/>
    </location>
</feature>
<evidence type="ECO:0000313" key="13">
    <source>
        <dbReference type="EMBL" id="KAI0501205.1"/>
    </source>
</evidence>
<proteinExistence type="inferred from homology"/>
<feature type="domain" description="Disease resistance N-terminal" evidence="9">
    <location>
        <begin position="1092"/>
        <end position="1178"/>
    </location>
</feature>
<dbReference type="Gene3D" id="1.10.8.430">
    <property type="entry name" value="Helical domain of apoptotic protease-activating factors"/>
    <property type="match status" value="1"/>
</dbReference>
<dbReference type="Pfam" id="PF00931">
    <property type="entry name" value="NB-ARC"/>
    <property type="match status" value="2"/>
</dbReference>
<evidence type="ECO:0000259" key="12">
    <source>
        <dbReference type="Pfam" id="PF25019"/>
    </source>
</evidence>
<dbReference type="Pfam" id="PF25019">
    <property type="entry name" value="LRR_R13L1-DRL21"/>
    <property type="match status" value="1"/>
</dbReference>
<dbReference type="SUPFAM" id="SSF52540">
    <property type="entry name" value="P-loop containing nucleoside triphosphate hydrolases"/>
    <property type="match status" value="2"/>
</dbReference>
<keyword evidence="3" id="KW-0677">Repeat</keyword>
<feature type="domain" description="NB-ARC" evidence="8">
    <location>
        <begin position="187"/>
        <end position="359"/>
    </location>
</feature>
<keyword evidence="6" id="KW-0067">ATP-binding</keyword>
<reference evidence="13" key="1">
    <citation type="journal article" date="2022" name="Front. Genet.">
        <title>Chromosome-Scale Assembly of the Dendrobium nobile Genome Provides Insights Into the Molecular Mechanism of the Biosynthesis of the Medicinal Active Ingredient of Dendrobium.</title>
        <authorList>
            <person name="Xu Q."/>
            <person name="Niu S.-C."/>
            <person name="Li K.-L."/>
            <person name="Zheng P.-J."/>
            <person name="Zhang X.-J."/>
            <person name="Jia Y."/>
            <person name="Liu Y."/>
            <person name="Niu Y.-X."/>
            <person name="Yu L.-H."/>
            <person name="Chen D.-F."/>
            <person name="Zhang G.-Q."/>
        </authorList>
    </citation>
    <scope>NUCLEOTIDE SEQUENCE</scope>
    <source>
        <tissue evidence="13">Leaf</tissue>
    </source>
</reference>
<gene>
    <name evidence="13" type="ORF">KFK09_016148</name>
</gene>
<dbReference type="InterPro" id="IPR036388">
    <property type="entry name" value="WH-like_DNA-bd_sf"/>
</dbReference>
<accession>A0A8T3B3Y4</accession>
<dbReference type="Pfam" id="PF18052">
    <property type="entry name" value="Rx_N"/>
    <property type="match status" value="2"/>
</dbReference>
<keyword evidence="5" id="KW-0611">Plant defense</keyword>
<dbReference type="Gene3D" id="3.80.10.10">
    <property type="entry name" value="Ribonuclease Inhibitor"/>
    <property type="match status" value="3"/>
</dbReference>
<dbReference type="GO" id="GO:0043531">
    <property type="term" value="F:ADP binding"/>
    <property type="evidence" value="ECO:0007669"/>
    <property type="project" value="InterPro"/>
</dbReference>
<dbReference type="CDD" id="cd14798">
    <property type="entry name" value="RX-CC_like"/>
    <property type="match status" value="1"/>
</dbReference>
<dbReference type="InterPro" id="IPR038005">
    <property type="entry name" value="RX-like_CC"/>
</dbReference>
<evidence type="ECO:0000256" key="7">
    <source>
        <dbReference type="SAM" id="Coils"/>
    </source>
</evidence>
<dbReference type="InterPro" id="IPR041118">
    <property type="entry name" value="Rx_N"/>
</dbReference>
<evidence type="ECO:0000256" key="1">
    <source>
        <dbReference type="ARBA" id="ARBA00008894"/>
    </source>
</evidence>
<dbReference type="Gene3D" id="1.10.10.10">
    <property type="entry name" value="Winged helix-like DNA-binding domain superfamily/Winged helix DNA-binding domain"/>
    <property type="match status" value="2"/>
</dbReference>
<evidence type="ECO:0000256" key="3">
    <source>
        <dbReference type="ARBA" id="ARBA00022737"/>
    </source>
</evidence>
<keyword evidence="4" id="KW-0547">Nucleotide-binding</keyword>
<feature type="domain" description="NB-ARC" evidence="8">
    <location>
        <begin position="1268"/>
        <end position="1439"/>
    </location>
</feature>
<dbReference type="GO" id="GO:0002758">
    <property type="term" value="P:innate immune response-activating signaling pathway"/>
    <property type="evidence" value="ECO:0007669"/>
    <property type="project" value="UniProtKB-ARBA"/>
</dbReference>
<dbReference type="PRINTS" id="PR00364">
    <property type="entry name" value="DISEASERSIST"/>
</dbReference>
<evidence type="ECO:0000259" key="10">
    <source>
        <dbReference type="Pfam" id="PF23559"/>
    </source>
</evidence>
<comment type="similarity">
    <text evidence="1">Belongs to the disease resistance NB-LRR family.</text>
</comment>
<feature type="domain" description="Disease resistance protein winged helix" evidence="10">
    <location>
        <begin position="1528"/>
        <end position="1596"/>
    </location>
</feature>
<dbReference type="OrthoDB" id="25838at2759"/>
<dbReference type="InterPro" id="IPR055414">
    <property type="entry name" value="LRR_R13L4/SHOC2-like"/>
</dbReference>
<dbReference type="InterPro" id="IPR042197">
    <property type="entry name" value="Apaf_helical"/>
</dbReference>
<dbReference type="GO" id="GO:0009626">
    <property type="term" value="P:plant-type hypersensitive response"/>
    <property type="evidence" value="ECO:0007669"/>
    <property type="project" value="UniProtKB-ARBA"/>
</dbReference>